<keyword evidence="1" id="KW-0472">Membrane</keyword>
<evidence type="ECO:0000313" key="2">
    <source>
        <dbReference type="EMBL" id="MFC4638665.1"/>
    </source>
</evidence>
<keyword evidence="3" id="KW-1185">Reference proteome</keyword>
<gene>
    <name evidence="2" type="ORF">ACFO0D_09960</name>
</gene>
<dbReference type="Proteomes" id="UP001595952">
    <property type="component" value="Unassembled WGS sequence"/>
</dbReference>
<feature type="transmembrane region" description="Helical" evidence="1">
    <location>
        <begin position="27"/>
        <end position="46"/>
    </location>
</feature>
<name>A0ABV9IAG1_9DEIO</name>
<dbReference type="RefSeq" id="WP_380061674.1">
    <property type="nucleotide sequence ID" value="NZ_JBHSEI010000007.1"/>
</dbReference>
<reference evidence="3" key="1">
    <citation type="journal article" date="2019" name="Int. J. Syst. Evol. Microbiol.">
        <title>The Global Catalogue of Microorganisms (GCM) 10K type strain sequencing project: providing services to taxonomists for standard genome sequencing and annotation.</title>
        <authorList>
            <consortium name="The Broad Institute Genomics Platform"/>
            <consortium name="The Broad Institute Genome Sequencing Center for Infectious Disease"/>
            <person name="Wu L."/>
            <person name="Ma J."/>
        </authorList>
    </citation>
    <scope>NUCLEOTIDE SEQUENCE [LARGE SCALE GENOMIC DNA]</scope>
    <source>
        <strain evidence="3">CCUG 55995</strain>
    </source>
</reference>
<proteinExistence type="predicted"/>
<sequence>MRWGIFLAWIVPFLIVGFFAGQAMDDFTFGLLLFGVMGAIAGGARARR</sequence>
<feature type="transmembrane region" description="Helical" evidence="1">
    <location>
        <begin position="5"/>
        <end position="21"/>
    </location>
</feature>
<dbReference type="EMBL" id="JBHSEI010000007">
    <property type="protein sequence ID" value="MFC4638665.1"/>
    <property type="molecule type" value="Genomic_DNA"/>
</dbReference>
<accession>A0ABV9IAG1</accession>
<evidence type="ECO:0000313" key="3">
    <source>
        <dbReference type="Proteomes" id="UP001595952"/>
    </source>
</evidence>
<evidence type="ECO:0000256" key="1">
    <source>
        <dbReference type="SAM" id="Phobius"/>
    </source>
</evidence>
<keyword evidence="1" id="KW-0812">Transmembrane</keyword>
<keyword evidence="1" id="KW-1133">Transmembrane helix</keyword>
<comment type="caution">
    <text evidence="2">The sequence shown here is derived from an EMBL/GenBank/DDBJ whole genome shotgun (WGS) entry which is preliminary data.</text>
</comment>
<organism evidence="2 3">
    <name type="scientific">Deinococcus hohokamensis</name>
    <dbReference type="NCBI Taxonomy" id="309883"/>
    <lineage>
        <taxon>Bacteria</taxon>
        <taxon>Thermotogati</taxon>
        <taxon>Deinococcota</taxon>
        <taxon>Deinococci</taxon>
        <taxon>Deinococcales</taxon>
        <taxon>Deinococcaceae</taxon>
        <taxon>Deinococcus</taxon>
    </lineage>
</organism>
<protein>
    <submittedName>
        <fullName evidence="2">Uncharacterized protein</fullName>
    </submittedName>
</protein>